<evidence type="ECO:0000313" key="3">
    <source>
        <dbReference type="EMBL" id="KNZ61319.1"/>
    </source>
</evidence>
<protein>
    <recommendedName>
        <fullName evidence="2">AB hydrolase-1 domain-containing protein</fullName>
    </recommendedName>
</protein>
<keyword evidence="1" id="KW-0812">Transmembrane</keyword>
<dbReference type="OrthoDB" id="284184at2759"/>
<feature type="transmembrane region" description="Helical" evidence="1">
    <location>
        <begin position="61"/>
        <end position="83"/>
    </location>
</feature>
<gene>
    <name evidence="3" type="ORF">VP01_141g2</name>
</gene>
<evidence type="ECO:0000256" key="1">
    <source>
        <dbReference type="SAM" id="Phobius"/>
    </source>
</evidence>
<dbReference type="Pfam" id="PF00561">
    <property type="entry name" value="Abhydrolase_1"/>
    <property type="match status" value="1"/>
</dbReference>
<dbReference type="InterPro" id="IPR000073">
    <property type="entry name" value="AB_hydrolase_1"/>
</dbReference>
<dbReference type="SUPFAM" id="SSF53474">
    <property type="entry name" value="alpha/beta-Hydrolases"/>
    <property type="match status" value="1"/>
</dbReference>
<keyword evidence="1" id="KW-1133">Transmembrane helix</keyword>
<dbReference type="STRING" id="27349.A0A0L6VKT3"/>
<dbReference type="Proteomes" id="UP000037035">
    <property type="component" value="Unassembled WGS sequence"/>
</dbReference>
<dbReference type="EMBL" id="LAVV01004666">
    <property type="protein sequence ID" value="KNZ61319.1"/>
    <property type="molecule type" value="Genomic_DNA"/>
</dbReference>
<proteinExistence type="predicted"/>
<reference evidence="3 4" key="1">
    <citation type="submission" date="2015-08" db="EMBL/GenBank/DDBJ databases">
        <title>Next Generation Sequencing and Analysis of the Genome of Puccinia sorghi L Schw, the Causal Agent of Maize Common Rust.</title>
        <authorList>
            <person name="Rochi L."/>
            <person name="Burguener G."/>
            <person name="Darino M."/>
            <person name="Turjanski A."/>
            <person name="Kreff E."/>
            <person name="Dieguez M.J."/>
            <person name="Sacco F."/>
        </authorList>
    </citation>
    <scope>NUCLEOTIDE SEQUENCE [LARGE SCALE GENOMIC DNA]</scope>
    <source>
        <strain evidence="3 4">RO10H11247</strain>
    </source>
</reference>
<comment type="caution">
    <text evidence="3">The sequence shown here is derived from an EMBL/GenBank/DDBJ whole genome shotgun (WGS) entry which is preliminary data.</text>
</comment>
<name>A0A0L6VKT3_9BASI</name>
<dbReference type="PANTHER" id="PTHR43329">
    <property type="entry name" value="EPOXIDE HYDROLASE"/>
    <property type="match status" value="1"/>
</dbReference>
<sequence>MQNKEDKTIDIQTSRVRPPHPTIAIKIELTSTSPYIPAVLLLLIKRSSCCYMASSPDLQVIYSFLRFPLQIIATLISIPMLMFRLRNIQGLRLEIPDIRSRQSGLSHYCSGFIGVNRYVIPHDGQKESKPTDVKEYTKLKSCQALVEILEHENIHQKIVVVGHDWGSALTFRFVQYFPERVKCWITWVESSRTPTPGVFLSFVSCKIDSIFFKIYKSIRRLCVPPSRPGQPGESPPNFEAIIKQRLPHLGYQLYFMSDEFSHEINEYRKALILLLHLHTERGLEDPITEKFARLKEQSFVGMHVLQKQIKQVGKQLENIEIKDPETSYYLSEFEKGGLLGPLSWYKASSFWRALCYRRLERSITRMSKAPRSLPATFPADIPCLYLGASKDPAFPPALFTERARTKLFPAGNLDALVIQDGNHFMHQVSISNLITL</sequence>
<keyword evidence="4" id="KW-1185">Reference proteome</keyword>
<dbReference type="InterPro" id="IPR029058">
    <property type="entry name" value="AB_hydrolase_fold"/>
</dbReference>
<accession>A0A0L6VKT3</accession>
<organism evidence="3 4">
    <name type="scientific">Puccinia sorghi</name>
    <dbReference type="NCBI Taxonomy" id="27349"/>
    <lineage>
        <taxon>Eukaryota</taxon>
        <taxon>Fungi</taxon>
        <taxon>Dikarya</taxon>
        <taxon>Basidiomycota</taxon>
        <taxon>Pucciniomycotina</taxon>
        <taxon>Pucciniomycetes</taxon>
        <taxon>Pucciniales</taxon>
        <taxon>Pucciniaceae</taxon>
        <taxon>Puccinia</taxon>
    </lineage>
</organism>
<evidence type="ECO:0000313" key="4">
    <source>
        <dbReference type="Proteomes" id="UP000037035"/>
    </source>
</evidence>
<evidence type="ECO:0000259" key="2">
    <source>
        <dbReference type="Pfam" id="PF00561"/>
    </source>
</evidence>
<dbReference type="Gene3D" id="3.40.50.1820">
    <property type="entry name" value="alpha/beta hydrolase"/>
    <property type="match status" value="1"/>
</dbReference>
<feature type="domain" description="AB hydrolase-1" evidence="2">
    <location>
        <begin position="126"/>
        <end position="185"/>
    </location>
</feature>
<keyword evidence="1" id="KW-0472">Membrane</keyword>
<dbReference type="VEuPathDB" id="FungiDB:VP01_141g2"/>
<dbReference type="AlphaFoldDB" id="A0A0L6VKT3"/>